<dbReference type="Pfam" id="PF00106">
    <property type="entry name" value="adh_short"/>
    <property type="match status" value="1"/>
</dbReference>
<comment type="similarity">
    <text evidence="1 3">Belongs to the short-chain dehydrogenases/reductases (SDR) family.</text>
</comment>
<sequence length="258" mass="28007">MTKTALITGASSGIGAVYAERLAKQSYDLVLVARRRERLEQLADKIRTQYSVNITVHTADLSEESGQESVSHLIEQQENLALLVNCAGLGALGMAEQITWSQIDEVIKVNVQALSRLSLVASKRFIREKQGTIVNIGSIVAHMASAGAGAYSASKAYVLNFTRALHAELSPHGAFAQVVMPGPVKSEFFGDKPAPFPEHLFMTPETLVDTALTALAQGESVCYPTLPQLDTWQQFEMSRGQLMQALTQSGNPAERYQA</sequence>
<accession>A0A328BYV9</accession>
<dbReference type="AlphaFoldDB" id="A0A328BYV9"/>
<evidence type="ECO:0000313" key="5">
    <source>
        <dbReference type="EMBL" id="RAL18272.1"/>
    </source>
</evidence>
<evidence type="ECO:0000313" key="6">
    <source>
        <dbReference type="Proteomes" id="UP000248689"/>
    </source>
</evidence>
<evidence type="ECO:0000256" key="1">
    <source>
        <dbReference type="ARBA" id="ARBA00006484"/>
    </source>
</evidence>
<organism evidence="5 6">
    <name type="scientific">Glaesserella australis</name>
    <dbReference type="NCBI Taxonomy" id="2094024"/>
    <lineage>
        <taxon>Bacteria</taxon>
        <taxon>Pseudomonadati</taxon>
        <taxon>Pseudomonadota</taxon>
        <taxon>Gammaproteobacteria</taxon>
        <taxon>Pasteurellales</taxon>
        <taxon>Pasteurellaceae</taxon>
        <taxon>Glaesserella</taxon>
    </lineage>
</organism>
<dbReference type="SUPFAM" id="SSF51735">
    <property type="entry name" value="NAD(P)-binding Rossmann-fold domains"/>
    <property type="match status" value="1"/>
</dbReference>
<proteinExistence type="inferred from homology"/>
<dbReference type="InterPro" id="IPR036291">
    <property type="entry name" value="NAD(P)-bd_dom_sf"/>
</dbReference>
<dbReference type="PROSITE" id="PS00061">
    <property type="entry name" value="ADH_SHORT"/>
    <property type="match status" value="1"/>
</dbReference>
<evidence type="ECO:0000256" key="3">
    <source>
        <dbReference type="RuleBase" id="RU000363"/>
    </source>
</evidence>
<protein>
    <submittedName>
        <fullName evidence="5">SDR family oxidoreductase</fullName>
    </submittedName>
</protein>
<dbReference type="PIRSF" id="PIRSF000126">
    <property type="entry name" value="11-beta-HSD1"/>
    <property type="match status" value="1"/>
</dbReference>
<evidence type="ECO:0000256" key="2">
    <source>
        <dbReference type="ARBA" id="ARBA00023002"/>
    </source>
</evidence>
<dbReference type="InterPro" id="IPR020904">
    <property type="entry name" value="Sc_DH/Rdtase_CS"/>
</dbReference>
<dbReference type="RefSeq" id="WP_111750449.1">
    <property type="nucleotide sequence ID" value="NZ_PTPX01000017.1"/>
</dbReference>
<dbReference type="OrthoDB" id="9810734at2"/>
<dbReference type="CDD" id="cd05233">
    <property type="entry name" value="SDR_c"/>
    <property type="match status" value="1"/>
</dbReference>
<keyword evidence="6" id="KW-1185">Reference proteome</keyword>
<dbReference type="InterPro" id="IPR002347">
    <property type="entry name" value="SDR_fam"/>
</dbReference>
<dbReference type="PRINTS" id="PR00080">
    <property type="entry name" value="SDRFAMILY"/>
</dbReference>
<dbReference type="EMBL" id="PTPX01000017">
    <property type="protein sequence ID" value="RAL18272.1"/>
    <property type="molecule type" value="Genomic_DNA"/>
</dbReference>
<dbReference type="Gene3D" id="3.40.50.720">
    <property type="entry name" value="NAD(P)-binding Rossmann-like Domain"/>
    <property type="match status" value="1"/>
</dbReference>
<dbReference type="SMART" id="SM00822">
    <property type="entry name" value="PKS_KR"/>
    <property type="match status" value="1"/>
</dbReference>
<reference evidence="6" key="1">
    <citation type="submission" date="2018-02" db="EMBL/GenBank/DDBJ databases">
        <title>Glaesserella australis sp. nov., isolated from the lungs of pigs.</title>
        <authorList>
            <person name="Turni C."/>
            <person name="Christensen H."/>
        </authorList>
    </citation>
    <scope>NUCLEOTIDE SEQUENCE [LARGE SCALE GENOMIC DNA]</scope>
    <source>
        <strain evidence="6">HS4635</strain>
    </source>
</reference>
<keyword evidence="2" id="KW-0560">Oxidoreductase</keyword>
<name>A0A328BYV9_9PAST</name>
<dbReference type="PANTHER" id="PTHR42901">
    <property type="entry name" value="ALCOHOL DEHYDROGENASE"/>
    <property type="match status" value="1"/>
</dbReference>
<dbReference type="GO" id="GO:0016491">
    <property type="term" value="F:oxidoreductase activity"/>
    <property type="evidence" value="ECO:0007669"/>
    <property type="project" value="UniProtKB-KW"/>
</dbReference>
<dbReference type="PRINTS" id="PR00081">
    <property type="entry name" value="GDHRDH"/>
</dbReference>
<dbReference type="PANTHER" id="PTHR42901:SF1">
    <property type="entry name" value="ALCOHOL DEHYDROGENASE"/>
    <property type="match status" value="1"/>
</dbReference>
<dbReference type="InterPro" id="IPR057326">
    <property type="entry name" value="KR_dom"/>
</dbReference>
<dbReference type="Proteomes" id="UP000248689">
    <property type="component" value="Unassembled WGS sequence"/>
</dbReference>
<evidence type="ECO:0000259" key="4">
    <source>
        <dbReference type="SMART" id="SM00822"/>
    </source>
</evidence>
<comment type="caution">
    <text evidence="5">The sequence shown here is derived from an EMBL/GenBank/DDBJ whole genome shotgun (WGS) entry which is preliminary data.</text>
</comment>
<gene>
    <name evidence="5" type="ORF">C5N92_08595</name>
</gene>
<feature type="domain" description="Ketoreductase" evidence="4">
    <location>
        <begin position="3"/>
        <end position="187"/>
    </location>
</feature>